<protein>
    <submittedName>
        <fullName evidence="1">Potassium channel subfamily T member 2-like</fullName>
    </submittedName>
</protein>
<evidence type="ECO:0000313" key="1">
    <source>
        <dbReference type="RefSeq" id="XP_028135785.1"/>
    </source>
</evidence>
<reference evidence="1" key="1">
    <citation type="submission" date="2025-08" db="UniProtKB">
        <authorList>
            <consortium name="RefSeq"/>
        </authorList>
    </citation>
    <scope>IDENTIFICATION</scope>
    <source>
        <tissue evidence="1">Whole insect</tissue>
    </source>
</reference>
<name>A0A6P7FSL4_DIAVI</name>
<proteinExistence type="predicted"/>
<sequence length="59" mass="6955">MALLARENREKEMESVTPLPLPPRYRFRDLILGDWAFNDDGERAIRKMIPVRTFPKAII</sequence>
<accession>A0A6P7FSL4</accession>
<dbReference type="InParanoid" id="A0A6P7FSL4"/>
<gene>
    <name evidence="1" type="primary">LOC114330587</name>
</gene>
<organism evidence="1">
    <name type="scientific">Diabrotica virgifera virgifera</name>
    <name type="common">western corn rootworm</name>
    <dbReference type="NCBI Taxonomy" id="50390"/>
    <lineage>
        <taxon>Eukaryota</taxon>
        <taxon>Metazoa</taxon>
        <taxon>Ecdysozoa</taxon>
        <taxon>Arthropoda</taxon>
        <taxon>Hexapoda</taxon>
        <taxon>Insecta</taxon>
        <taxon>Pterygota</taxon>
        <taxon>Neoptera</taxon>
        <taxon>Endopterygota</taxon>
        <taxon>Coleoptera</taxon>
        <taxon>Polyphaga</taxon>
        <taxon>Cucujiformia</taxon>
        <taxon>Chrysomeloidea</taxon>
        <taxon>Chrysomelidae</taxon>
        <taxon>Galerucinae</taxon>
        <taxon>Diabroticina</taxon>
        <taxon>Diabroticites</taxon>
        <taxon>Diabrotica</taxon>
    </lineage>
</organism>
<dbReference type="RefSeq" id="XP_028135785.1">
    <property type="nucleotide sequence ID" value="XM_028279984.1"/>
</dbReference>
<dbReference type="AlphaFoldDB" id="A0A6P7FSL4"/>